<evidence type="ECO:0000313" key="3">
    <source>
        <dbReference type="EMBL" id="CEO56988.1"/>
    </source>
</evidence>
<keyword evidence="1" id="KW-0808">Transferase</keyword>
<feature type="non-terminal residue" evidence="3">
    <location>
        <position position="1"/>
    </location>
</feature>
<proteinExistence type="predicted"/>
<gene>
    <name evidence="3" type="ORF">BN869_000013046_1</name>
</gene>
<dbReference type="PANTHER" id="PTHR31896:SF13">
    <property type="entry name" value="TRICHOTHECENE 3-O-ACETYLTRANSFERASE"/>
    <property type="match status" value="1"/>
</dbReference>
<dbReference type="InterPro" id="IPR023213">
    <property type="entry name" value="CAT-like_dom_sf"/>
</dbReference>
<dbReference type="EMBL" id="CDPU01000081">
    <property type="protein sequence ID" value="CEO56988.1"/>
    <property type="molecule type" value="Genomic_DNA"/>
</dbReference>
<feature type="region of interest" description="Disordered" evidence="2">
    <location>
        <begin position="261"/>
        <end position="284"/>
    </location>
</feature>
<evidence type="ECO:0008006" key="4">
    <source>
        <dbReference type="Google" id="ProtNLM"/>
    </source>
</evidence>
<dbReference type="PANTHER" id="PTHR31896">
    <property type="entry name" value="FAMILY REGULATORY PROTEIN, PUTATIVE (AFU_ORTHOLOGUE AFUA_3G14730)-RELATED"/>
    <property type="match status" value="1"/>
</dbReference>
<evidence type="ECO:0000256" key="1">
    <source>
        <dbReference type="ARBA" id="ARBA00022679"/>
    </source>
</evidence>
<evidence type="ECO:0000256" key="2">
    <source>
        <dbReference type="SAM" id="MobiDB-lite"/>
    </source>
</evidence>
<dbReference type="GO" id="GO:0016740">
    <property type="term" value="F:transferase activity"/>
    <property type="evidence" value="ECO:0007669"/>
    <property type="project" value="UniProtKB-KW"/>
</dbReference>
<dbReference type="InterPro" id="IPR051283">
    <property type="entry name" value="Sec_Metabolite_Acyltrans"/>
</dbReference>
<sequence length="539" mass="60305">TLPNSPTYSQRPYATANPFVLLVALGSIERLAVCLAKVAMPRIKEYQLHPTGWENDPEREEIKLCTLDYLTTMTYLNHALFFEVKEEEKAKVEVILKEGLERTLSQTRQMNGYVEPNNVGGYSIIKRKDDTVKFAVQYLDSPEDNFPSYSTIAKAHFATAVLGDVKVLCNASHVFGRTPEARAANRPALGSFKATYIPGGLIFVIHHHHFTNGIDGLNSLMLQLAENCYAILNKTKFPSWDPRCMDRTCYGLPLGFERPSSNSSSSTYKHGAPAEAPSLAHAQSRNRPVHSLIFHLSKSKGAELKKAASPNDGTWISSFNALCALTWRVFSRIRQHLYKADPDTKPLFGAGVSIQKYFKDTGMPERLQMNMQFDITSASSHLPQLTLAEVISEAPLSMLASYVRRLTESVSLEMLTDKLEKLSHVPIEDLSISVHSFPLMAFYITDWRPANLSAMDFGFGGPAAHRHLFTEVQRGQSILYPPQRGPGGAGDDEGVELQITFEAELVKQLLEDPEWSKYMEFRGVDIWGNERQKVGRAML</sequence>
<dbReference type="AlphaFoldDB" id="A0A0B7KHD4"/>
<protein>
    <recommendedName>
        <fullName evidence="4">Trichothecene 3-O-acetyltransferase</fullName>
    </recommendedName>
</protein>
<reference evidence="3" key="1">
    <citation type="submission" date="2015-01" db="EMBL/GenBank/DDBJ databases">
        <authorList>
            <person name="Durling Mikael"/>
        </authorList>
    </citation>
    <scope>NUCLEOTIDE SEQUENCE</scope>
</reference>
<dbReference type="Gene3D" id="3.30.559.10">
    <property type="entry name" value="Chloramphenicol acetyltransferase-like domain"/>
    <property type="match status" value="2"/>
</dbReference>
<dbReference type="Pfam" id="PF02458">
    <property type="entry name" value="Transferase"/>
    <property type="match status" value="1"/>
</dbReference>
<accession>A0A0B7KHD4</accession>
<name>A0A0B7KHD4_BIOOC</name>
<organism evidence="3">
    <name type="scientific">Bionectria ochroleuca</name>
    <name type="common">Gliocladium roseum</name>
    <dbReference type="NCBI Taxonomy" id="29856"/>
    <lineage>
        <taxon>Eukaryota</taxon>
        <taxon>Fungi</taxon>
        <taxon>Dikarya</taxon>
        <taxon>Ascomycota</taxon>
        <taxon>Pezizomycotina</taxon>
        <taxon>Sordariomycetes</taxon>
        <taxon>Hypocreomycetidae</taxon>
        <taxon>Hypocreales</taxon>
        <taxon>Bionectriaceae</taxon>
        <taxon>Clonostachys</taxon>
    </lineage>
</organism>